<evidence type="ECO:0000259" key="2">
    <source>
        <dbReference type="Pfam" id="PF01764"/>
    </source>
</evidence>
<evidence type="ECO:0000313" key="4">
    <source>
        <dbReference type="Proteomes" id="UP001457282"/>
    </source>
</evidence>
<dbReference type="CDD" id="cd00519">
    <property type="entry name" value="Lipase_3"/>
    <property type="match status" value="1"/>
</dbReference>
<evidence type="ECO:0000256" key="1">
    <source>
        <dbReference type="ARBA" id="ARBA00022801"/>
    </source>
</evidence>
<proteinExistence type="predicted"/>
<dbReference type="InterPro" id="IPR002921">
    <property type="entry name" value="Fungal_lipase-type"/>
</dbReference>
<feature type="domain" description="Fungal lipase-type" evidence="2">
    <location>
        <begin position="244"/>
        <end position="419"/>
    </location>
</feature>
<dbReference type="AlphaFoldDB" id="A0AAW1WIK6"/>
<dbReference type="PANTHER" id="PTHR46086">
    <property type="entry name" value="ALPHA/BETA-HYDROLASES SUPERFAMILY PROTEIN"/>
    <property type="match status" value="1"/>
</dbReference>
<dbReference type="Proteomes" id="UP001457282">
    <property type="component" value="Unassembled WGS sequence"/>
</dbReference>
<evidence type="ECO:0000313" key="3">
    <source>
        <dbReference type="EMBL" id="KAK9923890.1"/>
    </source>
</evidence>
<dbReference type="Gene3D" id="3.40.50.1820">
    <property type="entry name" value="alpha/beta hydrolase"/>
    <property type="match status" value="1"/>
</dbReference>
<dbReference type="Pfam" id="PF01764">
    <property type="entry name" value="Lipase_3"/>
    <property type="match status" value="1"/>
</dbReference>
<dbReference type="SUPFAM" id="SSF53474">
    <property type="entry name" value="alpha/beta-Hydrolases"/>
    <property type="match status" value="1"/>
</dbReference>
<gene>
    <name evidence="3" type="ORF">M0R45_032288</name>
</gene>
<accession>A0AAW1WIK6</accession>
<protein>
    <recommendedName>
        <fullName evidence="2">Fungal lipase-type domain-containing protein</fullName>
    </recommendedName>
</protein>
<sequence>MATKVQDESSYVILRPEGGRLLDLLKFNFLGDVGSGFQFMQGVLQGTDDVGQMMFAFDEAHRMAVVVSIIARKILAWLGTPIKWFGYLLEYILNFISLNGNLWGLLCNLVQGKLVWPQPGTETFLSLFGLVDGRIQLYRRGESSAEAAEQRVDSVNSKETSVASVTSEETSIQAELGNRALMDLCVMASKLAYENANVVRQIVIDHWKMHFVDFYDCWNAYQKQLSTQVFILCDKPKDANFILVSFRGTEPFDADDWATDLDYSWFEIPEMGKIHMGFLEALGLGNRNDVGTFSNQILSLYRPQEKQKVTRESIVMVERSAYYAVRKKLKSLLEEHKNAKFLVTGHSLGGALAILFPCMLAFHEETELMDRLLGVYTFGQPRVGNRQLGRYMESHLNKPIRKYFRVVYSNDLVPRLPYDNKSTLYEHFGTCLYYDSLYNEHITEHEPNRNFLGLTFVMPLYLNAAWELMRSLSMGYTYGPEYQEGWSSILFRMVGLFLPGISAHFITDYVNSVRLGKERVESSF</sequence>
<keyword evidence="1" id="KW-0378">Hydrolase</keyword>
<dbReference type="GO" id="GO:0006629">
    <property type="term" value="P:lipid metabolic process"/>
    <property type="evidence" value="ECO:0007669"/>
    <property type="project" value="InterPro"/>
</dbReference>
<dbReference type="GO" id="GO:0004806">
    <property type="term" value="F:triacylglycerol lipase activity"/>
    <property type="evidence" value="ECO:0007669"/>
    <property type="project" value="InterPro"/>
</dbReference>
<reference evidence="3 4" key="1">
    <citation type="journal article" date="2023" name="G3 (Bethesda)">
        <title>A chromosome-length genome assembly and annotation of blackberry (Rubus argutus, cv. 'Hillquist').</title>
        <authorList>
            <person name="Bruna T."/>
            <person name="Aryal R."/>
            <person name="Dudchenko O."/>
            <person name="Sargent D.J."/>
            <person name="Mead D."/>
            <person name="Buti M."/>
            <person name="Cavallini A."/>
            <person name="Hytonen T."/>
            <person name="Andres J."/>
            <person name="Pham M."/>
            <person name="Weisz D."/>
            <person name="Mascagni F."/>
            <person name="Usai G."/>
            <person name="Natali L."/>
            <person name="Bassil N."/>
            <person name="Fernandez G.E."/>
            <person name="Lomsadze A."/>
            <person name="Armour M."/>
            <person name="Olukolu B."/>
            <person name="Poorten T."/>
            <person name="Britton C."/>
            <person name="Davik J."/>
            <person name="Ashrafi H."/>
            <person name="Aiden E.L."/>
            <person name="Borodovsky M."/>
            <person name="Worthington M."/>
        </authorList>
    </citation>
    <scope>NUCLEOTIDE SEQUENCE [LARGE SCALE GENOMIC DNA]</scope>
    <source>
        <strain evidence="3">PI 553951</strain>
    </source>
</reference>
<dbReference type="InterPro" id="IPR044819">
    <property type="entry name" value="OBL-like"/>
</dbReference>
<comment type="caution">
    <text evidence="3">The sequence shown here is derived from an EMBL/GenBank/DDBJ whole genome shotgun (WGS) entry which is preliminary data.</text>
</comment>
<name>A0AAW1WIK6_RUBAR</name>
<keyword evidence="4" id="KW-1185">Reference proteome</keyword>
<dbReference type="EMBL" id="JBEDUW010000006">
    <property type="protein sequence ID" value="KAK9923890.1"/>
    <property type="molecule type" value="Genomic_DNA"/>
</dbReference>
<dbReference type="InterPro" id="IPR029058">
    <property type="entry name" value="AB_hydrolase_fold"/>
</dbReference>
<dbReference type="PANTHER" id="PTHR46086:SF3">
    <property type="entry name" value="TRIACYLGLYCEROL LIPASE OBL1"/>
    <property type="match status" value="1"/>
</dbReference>
<organism evidence="3 4">
    <name type="scientific">Rubus argutus</name>
    <name type="common">Southern blackberry</name>
    <dbReference type="NCBI Taxonomy" id="59490"/>
    <lineage>
        <taxon>Eukaryota</taxon>
        <taxon>Viridiplantae</taxon>
        <taxon>Streptophyta</taxon>
        <taxon>Embryophyta</taxon>
        <taxon>Tracheophyta</taxon>
        <taxon>Spermatophyta</taxon>
        <taxon>Magnoliopsida</taxon>
        <taxon>eudicotyledons</taxon>
        <taxon>Gunneridae</taxon>
        <taxon>Pentapetalae</taxon>
        <taxon>rosids</taxon>
        <taxon>fabids</taxon>
        <taxon>Rosales</taxon>
        <taxon>Rosaceae</taxon>
        <taxon>Rosoideae</taxon>
        <taxon>Rosoideae incertae sedis</taxon>
        <taxon>Rubus</taxon>
    </lineage>
</organism>